<dbReference type="NCBIfam" id="TIGR00843">
    <property type="entry name" value="benE"/>
    <property type="match status" value="1"/>
</dbReference>
<reference evidence="2 3" key="2">
    <citation type="submission" date="2019-09" db="EMBL/GenBank/DDBJ databases">
        <authorList>
            <person name="Jin C."/>
        </authorList>
    </citation>
    <scope>NUCLEOTIDE SEQUENCE [LARGE SCALE GENOMIC DNA]</scope>
    <source>
        <strain evidence="2 3">BN140002</strain>
    </source>
</reference>
<organism evidence="2 3">
    <name type="scientific">Salinarimonas soli</name>
    <dbReference type="NCBI Taxonomy" id="1638099"/>
    <lineage>
        <taxon>Bacteria</taxon>
        <taxon>Pseudomonadati</taxon>
        <taxon>Pseudomonadota</taxon>
        <taxon>Alphaproteobacteria</taxon>
        <taxon>Hyphomicrobiales</taxon>
        <taxon>Salinarimonadaceae</taxon>
        <taxon>Salinarimonas</taxon>
    </lineage>
</organism>
<protein>
    <submittedName>
        <fullName evidence="2">Benzoate/H(+) symporter BenE family transporter</fullName>
    </submittedName>
</protein>
<keyword evidence="1" id="KW-1133">Transmembrane helix</keyword>
<sequence length="389" mass="38041">MRVSVAASGLVAALVGFAGTLAIIVAAARAVGATPEETSSWVAGLCLAIAGTTGYLSLRHRLPIVTAWSTPGAALVAASTGIGIGQAVGAFLLAAALVLLTAAVPAVARLIERLPTAVAAGMLAGILVRFVIGVFESAGTAPELVLPLVATFLVARLVSPAGAVLAVIAVGLGLAGTLGRIGPLPSPGLSTLNLVTPVFDPAVLAGLGLPLFIVTMASQNLPGFAVLRANGYPVPARSILAVTGLASLVTAPFGVLTSNLAAITAAICAGPDAHPDPARRWLTGPVLAAAYVGLAAFGASLVGVFAALPVELVRTVAGLALAGALAGALGSALAVERDRFAAVLTLTVTASGLALGGIGSAFWGLLAGLAVIGSESAARAWRGRAAGRP</sequence>
<dbReference type="RefSeq" id="WP_149818427.1">
    <property type="nucleotide sequence ID" value="NZ_VUOA01000024.1"/>
</dbReference>
<keyword evidence="3" id="KW-1185">Reference proteome</keyword>
<gene>
    <name evidence="2" type="primary">benE</name>
    <name evidence="2" type="ORF">F0L46_13675</name>
</gene>
<dbReference type="InterPro" id="IPR004711">
    <property type="entry name" value="Benzoate_Transporter"/>
</dbReference>
<evidence type="ECO:0000256" key="1">
    <source>
        <dbReference type="SAM" id="Phobius"/>
    </source>
</evidence>
<keyword evidence="1" id="KW-0812">Transmembrane</keyword>
<feature type="transmembrane region" description="Helical" evidence="1">
    <location>
        <begin position="287"/>
        <end position="308"/>
    </location>
</feature>
<dbReference type="EMBL" id="VUOA01000024">
    <property type="protein sequence ID" value="KAA2236677.1"/>
    <property type="molecule type" value="Genomic_DNA"/>
</dbReference>
<dbReference type="GO" id="GO:0005886">
    <property type="term" value="C:plasma membrane"/>
    <property type="evidence" value="ECO:0007669"/>
    <property type="project" value="TreeGrafter"/>
</dbReference>
<proteinExistence type="predicted"/>
<dbReference type="Proteomes" id="UP000323142">
    <property type="component" value="Unassembled WGS sequence"/>
</dbReference>
<dbReference type="Pfam" id="PF03594">
    <property type="entry name" value="BenE"/>
    <property type="match status" value="1"/>
</dbReference>
<reference evidence="2 3" key="1">
    <citation type="submission" date="2019-09" db="EMBL/GenBank/DDBJ databases">
        <title>Salinarimonas rosea gen. nov., sp. nov., a new member of the a-2 subgroup of the Proteobacteria.</title>
        <authorList>
            <person name="Liu J."/>
        </authorList>
    </citation>
    <scope>NUCLEOTIDE SEQUENCE [LARGE SCALE GENOMIC DNA]</scope>
    <source>
        <strain evidence="2 3">BN140002</strain>
    </source>
</reference>
<feature type="transmembrane region" description="Helical" evidence="1">
    <location>
        <begin position="202"/>
        <end position="227"/>
    </location>
</feature>
<feature type="transmembrane region" description="Helical" evidence="1">
    <location>
        <begin position="65"/>
        <end position="84"/>
    </location>
</feature>
<dbReference type="PANTHER" id="PTHR30199">
    <property type="entry name" value="MFS FAMILY TRANSPORTER, PREDICTED SUBSTRATE BENZOATE"/>
    <property type="match status" value="1"/>
</dbReference>
<comment type="caution">
    <text evidence="2">The sequence shown here is derived from an EMBL/GenBank/DDBJ whole genome shotgun (WGS) entry which is preliminary data.</text>
</comment>
<feature type="transmembrane region" description="Helical" evidence="1">
    <location>
        <begin position="341"/>
        <end position="372"/>
    </location>
</feature>
<name>A0A5B2VER0_9HYPH</name>
<dbReference type="GO" id="GO:0042925">
    <property type="term" value="F:benzoate transmembrane transporter activity"/>
    <property type="evidence" value="ECO:0007669"/>
    <property type="project" value="InterPro"/>
</dbReference>
<keyword evidence="1" id="KW-0472">Membrane</keyword>
<dbReference type="AlphaFoldDB" id="A0A5B2VER0"/>
<dbReference type="PANTHER" id="PTHR30199:SF0">
    <property type="entry name" value="INNER MEMBRANE PROTEIN YDCO"/>
    <property type="match status" value="1"/>
</dbReference>
<feature type="transmembrane region" description="Helical" evidence="1">
    <location>
        <begin position="40"/>
        <end position="58"/>
    </location>
</feature>
<feature type="transmembrane region" description="Helical" evidence="1">
    <location>
        <begin position="163"/>
        <end position="182"/>
    </location>
</feature>
<feature type="transmembrane region" description="Helical" evidence="1">
    <location>
        <begin position="239"/>
        <end position="267"/>
    </location>
</feature>
<evidence type="ECO:0000313" key="2">
    <source>
        <dbReference type="EMBL" id="KAA2236677.1"/>
    </source>
</evidence>
<feature type="transmembrane region" description="Helical" evidence="1">
    <location>
        <begin position="90"/>
        <end position="111"/>
    </location>
</feature>
<feature type="transmembrane region" description="Helical" evidence="1">
    <location>
        <begin position="315"/>
        <end position="335"/>
    </location>
</feature>
<accession>A0A5B2VER0</accession>
<dbReference type="OrthoDB" id="9792424at2"/>
<evidence type="ECO:0000313" key="3">
    <source>
        <dbReference type="Proteomes" id="UP000323142"/>
    </source>
</evidence>